<dbReference type="GeneID" id="94551654"/>
<keyword evidence="2" id="KW-1185">Reference proteome</keyword>
<evidence type="ECO:0000313" key="1">
    <source>
        <dbReference type="EMBL" id="QIK50599.1"/>
    </source>
</evidence>
<organism evidence="1 2">
    <name type="scientific">Jeotgalibaca porci</name>
    <dbReference type="NCBI Taxonomy" id="1868793"/>
    <lineage>
        <taxon>Bacteria</taxon>
        <taxon>Bacillati</taxon>
        <taxon>Bacillota</taxon>
        <taxon>Bacilli</taxon>
        <taxon>Lactobacillales</taxon>
        <taxon>Carnobacteriaceae</taxon>
        <taxon>Jeotgalibaca</taxon>
    </lineage>
</organism>
<name>A0A6G7WEE5_9LACT</name>
<dbReference type="RefSeq" id="WP_166061642.1">
    <property type="nucleotide sequence ID" value="NZ_CP049889.1"/>
</dbReference>
<proteinExistence type="predicted"/>
<dbReference type="EMBL" id="CP049889">
    <property type="protein sequence ID" value="QIK50599.1"/>
    <property type="molecule type" value="Genomic_DNA"/>
</dbReference>
<protein>
    <submittedName>
        <fullName evidence="1">Uncharacterized protein</fullName>
    </submittedName>
</protein>
<dbReference type="KEGG" id="jpo:G7058_00095"/>
<accession>A0A6G7WEE5</accession>
<reference evidence="1 2" key="1">
    <citation type="journal article" date="2017" name="Int. J. Syst. Evol. Microbiol.">
        <title>Jeotgalibaca porci sp. nov. and Jeotgalibaca arthritidis sp. nov., isolated from pigs, and emended description of the genus Jeotgalibaca.</title>
        <authorList>
            <person name="Zamora L."/>
            <person name="Perez-Sancho M."/>
            <person name="Dominguez L."/>
            <person name="Fernandez-Garayzabal J.F."/>
            <person name="Vela A.I."/>
        </authorList>
    </citation>
    <scope>NUCLEOTIDE SEQUENCE [LARGE SCALE GENOMIC DNA]</scope>
    <source>
        <strain evidence="1 2">CCUG 69148</strain>
    </source>
</reference>
<sequence>MSQLSLFDEPTIARYKNRFEISDGKHYLGYIEMDKPSNGTVVFEFKYCKGRAYGGADEVPIKDMQKYVRHTARHFLKLYRYRNETTEQTVWREYQIEMINKERGAE</sequence>
<dbReference type="AlphaFoldDB" id="A0A6G7WEE5"/>
<dbReference type="Proteomes" id="UP000501830">
    <property type="component" value="Chromosome"/>
</dbReference>
<evidence type="ECO:0000313" key="2">
    <source>
        <dbReference type="Proteomes" id="UP000501830"/>
    </source>
</evidence>
<gene>
    <name evidence="1" type="ORF">G7058_00095</name>
</gene>